<dbReference type="Pfam" id="PF00639">
    <property type="entry name" value="Rotamase"/>
    <property type="match status" value="1"/>
</dbReference>
<dbReference type="EC" id="5.2.1.8" evidence="2"/>
<reference evidence="2" key="1">
    <citation type="submission" date="2018-06" db="EMBL/GenBank/DDBJ databases">
        <authorList>
            <person name="Zhirakovskaya E."/>
        </authorList>
    </citation>
    <scope>NUCLEOTIDE SEQUENCE</scope>
</reference>
<dbReference type="PANTHER" id="PTHR47245">
    <property type="entry name" value="PEPTIDYLPROLYL ISOMERASE"/>
    <property type="match status" value="1"/>
</dbReference>
<protein>
    <submittedName>
        <fullName evidence="2">Foldase protein PrsA</fullName>
        <ecNumber evidence="2">5.2.1.8</ecNumber>
    </submittedName>
</protein>
<dbReference type="InterPro" id="IPR000297">
    <property type="entry name" value="PPIase_PpiC"/>
</dbReference>
<sequence length="310" mass="33629">MSFEFKKHVLTTLVSAVFAANMWVAPALAQSQSATPAAPSVNDVVATVDGETITEADLAFAAEDLAQDLKSVPPAEQRAFLVSVMIDMKLMANAARKLELNKTDLFKRRENYLIERALRRAYFASEIGPQANEEKVRAAYKEFAATFKPQEELRASHILVATRDDAEKIKAELEAGRPFADLAKEKSTGPSGPKGGDLGYFTRGRMIKEFEDAAFALKVGEISDPVKTKFGWHIIKLTDRRQSAPPKFEQVARELSQKLMVGAFDKTIRDLKQTADITVADPALAAALAADAKAIDANAADAGNADGTAN</sequence>
<dbReference type="PANTHER" id="PTHR47245:SF2">
    <property type="entry name" value="PEPTIDYL-PROLYL CIS-TRANS ISOMERASE HP_0175-RELATED"/>
    <property type="match status" value="1"/>
</dbReference>
<dbReference type="AlphaFoldDB" id="A0A3B0TET7"/>
<accession>A0A3B0TET7</accession>
<dbReference type="InterPro" id="IPR027304">
    <property type="entry name" value="Trigger_fact/SurA_dom_sf"/>
</dbReference>
<name>A0A3B0TET7_9ZZZZ</name>
<dbReference type="PROSITE" id="PS01096">
    <property type="entry name" value="PPIC_PPIASE_1"/>
    <property type="match status" value="1"/>
</dbReference>
<keyword evidence="2" id="KW-0413">Isomerase</keyword>
<dbReference type="InterPro" id="IPR046357">
    <property type="entry name" value="PPIase_dom_sf"/>
</dbReference>
<dbReference type="InterPro" id="IPR023058">
    <property type="entry name" value="PPIase_PpiC_CS"/>
</dbReference>
<dbReference type="Gene3D" id="3.10.50.40">
    <property type="match status" value="1"/>
</dbReference>
<dbReference type="GO" id="GO:0003755">
    <property type="term" value="F:peptidyl-prolyl cis-trans isomerase activity"/>
    <property type="evidence" value="ECO:0007669"/>
    <property type="project" value="UniProtKB-EC"/>
</dbReference>
<dbReference type="SUPFAM" id="SSF54534">
    <property type="entry name" value="FKBP-like"/>
    <property type="match status" value="1"/>
</dbReference>
<proteinExistence type="predicted"/>
<dbReference type="SUPFAM" id="SSF109998">
    <property type="entry name" value="Triger factor/SurA peptide-binding domain-like"/>
    <property type="match status" value="1"/>
</dbReference>
<organism evidence="2">
    <name type="scientific">hydrothermal vent metagenome</name>
    <dbReference type="NCBI Taxonomy" id="652676"/>
    <lineage>
        <taxon>unclassified sequences</taxon>
        <taxon>metagenomes</taxon>
        <taxon>ecological metagenomes</taxon>
    </lineage>
</organism>
<gene>
    <name evidence="2" type="ORF">MNBD_ALPHA12-755</name>
</gene>
<feature type="domain" description="PpiC" evidence="1">
    <location>
        <begin position="150"/>
        <end position="239"/>
    </location>
</feature>
<dbReference type="PROSITE" id="PS50198">
    <property type="entry name" value="PPIC_PPIASE_2"/>
    <property type="match status" value="1"/>
</dbReference>
<dbReference type="Gene3D" id="1.10.8.1040">
    <property type="match status" value="1"/>
</dbReference>
<dbReference type="EMBL" id="UOEO01000052">
    <property type="protein sequence ID" value="VAW16458.1"/>
    <property type="molecule type" value="Genomic_DNA"/>
</dbReference>
<evidence type="ECO:0000259" key="1">
    <source>
        <dbReference type="PROSITE" id="PS50198"/>
    </source>
</evidence>
<evidence type="ECO:0000313" key="2">
    <source>
        <dbReference type="EMBL" id="VAW16458.1"/>
    </source>
</evidence>
<dbReference type="InterPro" id="IPR050245">
    <property type="entry name" value="PrsA_foldase"/>
</dbReference>